<accession>A0ABR7RW48</accession>
<dbReference type="Proteomes" id="UP000626026">
    <property type="component" value="Unassembled WGS sequence"/>
</dbReference>
<dbReference type="SUPFAM" id="SSF56349">
    <property type="entry name" value="DNA breaking-rejoining enzymes"/>
    <property type="match status" value="1"/>
</dbReference>
<dbReference type="CDD" id="cd00799">
    <property type="entry name" value="INT_Cre_C"/>
    <property type="match status" value="1"/>
</dbReference>
<dbReference type="InterPro" id="IPR010998">
    <property type="entry name" value="Integrase_recombinase_N"/>
</dbReference>
<dbReference type="Pfam" id="PF00589">
    <property type="entry name" value="Phage_integrase"/>
    <property type="match status" value="1"/>
</dbReference>
<evidence type="ECO:0000259" key="5">
    <source>
        <dbReference type="PROSITE" id="PS51898"/>
    </source>
</evidence>
<dbReference type="InterPro" id="IPR002104">
    <property type="entry name" value="Integrase_catalytic"/>
</dbReference>
<dbReference type="InterPro" id="IPR013762">
    <property type="entry name" value="Integrase-like_cat_sf"/>
</dbReference>
<evidence type="ECO:0000256" key="2">
    <source>
        <dbReference type="ARBA" id="ARBA00023125"/>
    </source>
</evidence>
<keyword evidence="1" id="KW-0229">DNA integration</keyword>
<feature type="domain" description="Tyr recombinase" evidence="5">
    <location>
        <begin position="134"/>
        <end position="344"/>
    </location>
</feature>
<keyword evidence="8" id="KW-1185">Reference proteome</keyword>
<dbReference type="InterPro" id="IPR011010">
    <property type="entry name" value="DNA_brk_join_enz"/>
</dbReference>
<evidence type="ECO:0000256" key="1">
    <source>
        <dbReference type="ARBA" id="ARBA00022908"/>
    </source>
</evidence>
<evidence type="ECO:0000256" key="4">
    <source>
        <dbReference type="PROSITE-ProRule" id="PRU01248"/>
    </source>
</evidence>
<name>A0ABR7RW48_9PROT</name>
<keyword evidence="3" id="KW-0233">DNA recombination</keyword>
<feature type="domain" description="Core-binding (CB)" evidence="6">
    <location>
        <begin position="20"/>
        <end position="107"/>
    </location>
</feature>
<dbReference type="Gene3D" id="1.10.443.10">
    <property type="entry name" value="Intergrase catalytic core"/>
    <property type="match status" value="1"/>
</dbReference>
<dbReference type="SUPFAM" id="SSF47823">
    <property type="entry name" value="lambda integrase-like, N-terminal domain"/>
    <property type="match status" value="1"/>
</dbReference>
<comment type="caution">
    <text evidence="7">The sequence shown here is derived from an EMBL/GenBank/DDBJ whole genome shotgun (WGS) entry which is preliminary data.</text>
</comment>
<dbReference type="PANTHER" id="PTHR34605:SF3">
    <property type="entry name" value="P CELL-TYPE AGGLUTINATION PROTEIN MAP4-LIKE-RELATED"/>
    <property type="match status" value="1"/>
</dbReference>
<dbReference type="PROSITE" id="PS51898">
    <property type="entry name" value="TYR_RECOMBINASE"/>
    <property type="match status" value="1"/>
</dbReference>
<keyword evidence="2 4" id="KW-0238">DNA-binding</keyword>
<organism evidence="7 8">
    <name type="scientific">Teichococcus aerophilus</name>
    <dbReference type="NCBI Taxonomy" id="1224513"/>
    <lineage>
        <taxon>Bacteria</taxon>
        <taxon>Pseudomonadati</taxon>
        <taxon>Pseudomonadota</taxon>
        <taxon>Alphaproteobacteria</taxon>
        <taxon>Acetobacterales</taxon>
        <taxon>Roseomonadaceae</taxon>
        <taxon>Roseomonas</taxon>
    </lineage>
</organism>
<evidence type="ECO:0000313" key="8">
    <source>
        <dbReference type="Proteomes" id="UP000626026"/>
    </source>
</evidence>
<dbReference type="PANTHER" id="PTHR34605">
    <property type="entry name" value="PHAGE_INTEGRASE DOMAIN-CONTAINING PROTEIN"/>
    <property type="match status" value="1"/>
</dbReference>
<evidence type="ECO:0000259" key="6">
    <source>
        <dbReference type="PROSITE" id="PS51900"/>
    </source>
</evidence>
<evidence type="ECO:0000256" key="3">
    <source>
        <dbReference type="ARBA" id="ARBA00023172"/>
    </source>
</evidence>
<protein>
    <submittedName>
        <fullName evidence="7">Site-specific integrase</fullName>
    </submittedName>
</protein>
<dbReference type="InterPro" id="IPR044068">
    <property type="entry name" value="CB"/>
</dbReference>
<gene>
    <name evidence="7" type="ORF">IBL26_24795</name>
</gene>
<dbReference type="Gene3D" id="1.10.150.130">
    <property type="match status" value="1"/>
</dbReference>
<dbReference type="RefSeq" id="WP_187787182.1">
    <property type="nucleotide sequence ID" value="NZ_JACTVA010000096.1"/>
</dbReference>
<dbReference type="EMBL" id="JACTVA010000096">
    <property type="protein sequence ID" value="MBC9210067.1"/>
    <property type="molecule type" value="Genomic_DNA"/>
</dbReference>
<dbReference type="PROSITE" id="PS51900">
    <property type="entry name" value="CB"/>
    <property type="match status" value="1"/>
</dbReference>
<dbReference type="InterPro" id="IPR052925">
    <property type="entry name" value="Phage_Integrase-like_Recomb"/>
</dbReference>
<evidence type="ECO:0000313" key="7">
    <source>
        <dbReference type="EMBL" id="MBC9210067.1"/>
    </source>
</evidence>
<reference evidence="7 8" key="1">
    <citation type="journal article" date="2013" name="Int. J. Syst. Evol. Microbiol.">
        <title>Roseomonas aerophila sp. nov., isolated from air.</title>
        <authorList>
            <person name="Kim S.J."/>
            <person name="Weon H.Y."/>
            <person name="Ahn J.H."/>
            <person name="Hong S.B."/>
            <person name="Seok S.J."/>
            <person name="Whang K.S."/>
            <person name="Kwon S.W."/>
        </authorList>
    </citation>
    <scope>NUCLEOTIDE SEQUENCE [LARGE SCALE GENOMIC DNA]</scope>
    <source>
        <strain evidence="7 8">NBRC 108923</strain>
    </source>
</reference>
<sequence length="356" mass="37936">MTSRILSTSLLGDLNLPADTGPAAALHALSGRAAVYASRARGEGTRRAYRSAWRAYAAWCTSLGREPLSAEPDTIAMYAVRLADDGRSVATLRVHLAAIQAAHRLAGLALDLGDARLRMVLEGITRSTGTRPRRQAAAATPDLLRKMLATRPAADTPLGARDRALLLIGFGAALRRAELVSLALGDVVAVAGKGLQVTIRRSKTDPHGAGQLVAIWANPAEPSCCPLAAWQAWMGFRRDAADVCGGASDVELPLFVGLSKAGRPSAAQLSDKAVWRLVRLAAQHAGLEGWERFSGHSLRAGLATAAGEAGADLAQVMRQTRHRSAEVAMGYLRPAEIWRQNPTQKIWATRIESEQQ</sequence>
<proteinExistence type="predicted"/>